<dbReference type="AlphaFoldDB" id="A0A1C4Z2X3"/>
<dbReference type="InterPro" id="IPR001387">
    <property type="entry name" value="Cro/C1-type_HTH"/>
</dbReference>
<keyword evidence="3" id="KW-1185">Reference proteome</keyword>
<dbReference type="EMBL" id="LT607413">
    <property type="protein sequence ID" value="SCF27266.1"/>
    <property type="molecule type" value="Genomic_DNA"/>
</dbReference>
<feature type="domain" description="HTH cro/C1-type" evidence="1">
    <location>
        <begin position="18"/>
        <end position="72"/>
    </location>
</feature>
<evidence type="ECO:0000313" key="3">
    <source>
        <dbReference type="Proteomes" id="UP000198253"/>
    </source>
</evidence>
<evidence type="ECO:0000313" key="2">
    <source>
        <dbReference type="EMBL" id="SCF27266.1"/>
    </source>
</evidence>
<reference evidence="3" key="1">
    <citation type="submission" date="2016-06" db="EMBL/GenBank/DDBJ databases">
        <authorList>
            <person name="Varghese N."/>
            <person name="Submissions Spin"/>
        </authorList>
    </citation>
    <scope>NUCLEOTIDE SEQUENCE [LARGE SCALE GENOMIC DNA]</scope>
    <source>
        <strain evidence="3">DSM 43816</strain>
    </source>
</reference>
<dbReference type="Proteomes" id="UP000198253">
    <property type="component" value="Chromosome I"/>
</dbReference>
<dbReference type="Pfam" id="PF13560">
    <property type="entry name" value="HTH_31"/>
    <property type="match status" value="1"/>
</dbReference>
<dbReference type="InterPro" id="IPR010982">
    <property type="entry name" value="Lambda_DNA-bd_dom_sf"/>
</dbReference>
<dbReference type="SMART" id="SM00530">
    <property type="entry name" value="HTH_XRE"/>
    <property type="match status" value="1"/>
</dbReference>
<dbReference type="Pfam" id="PF19054">
    <property type="entry name" value="DUF5753"/>
    <property type="match status" value="1"/>
</dbReference>
<organism evidence="2 3">
    <name type="scientific">Micromonospora echinospora</name>
    <name type="common">Micromonospora purpurea</name>
    <dbReference type="NCBI Taxonomy" id="1877"/>
    <lineage>
        <taxon>Bacteria</taxon>
        <taxon>Bacillati</taxon>
        <taxon>Actinomycetota</taxon>
        <taxon>Actinomycetes</taxon>
        <taxon>Micromonosporales</taxon>
        <taxon>Micromonosporaceae</taxon>
        <taxon>Micromonospora</taxon>
    </lineage>
</organism>
<dbReference type="InterPro" id="IPR043917">
    <property type="entry name" value="DUF5753"/>
</dbReference>
<sequence>MADDMGSTVPRRQLGRALRELRTEAQMTLDGAADALHCSRQKMWRIESGLGSARALDVRALCELYGATPELSRALTALAHETRAKGWWHSYVDAIPEWFELYVGLESAASSIRRFDEALIPGMLQTRAYASAVYQRRRTVTDEERERLIEVRLQRQALLRRRLPPAPKMEVILAEAALLRTVGSAATMADQIRHLLAVGELPNVSVRVFPLSAGLHFGAVAGSFVMLDFPIRNRIEPEPSVIYKESLTGALYLDRKEELAIYDEAWASLDDLALDEAQSRQLVNKIIGEVHRG</sequence>
<dbReference type="GO" id="GO:0003677">
    <property type="term" value="F:DNA binding"/>
    <property type="evidence" value="ECO:0007669"/>
    <property type="project" value="InterPro"/>
</dbReference>
<dbReference type="InParanoid" id="A0A1C4Z2X3"/>
<dbReference type="Gene3D" id="1.10.260.40">
    <property type="entry name" value="lambda repressor-like DNA-binding domains"/>
    <property type="match status" value="1"/>
</dbReference>
<gene>
    <name evidence="2" type="ORF">GA0070618_4706</name>
</gene>
<proteinExistence type="predicted"/>
<protein>
    <submittedName>
        <fullName evidence="2">Helix-turn-helix domain-containing protein</fullName>
    </submittedName>
</protein>
<dbReference type="SUPFAM" id="SSF47413">
    <property type="entry name" value="lambda repressor-like DNA-binding domains"/>
    <property type="match status" value="1"/>
</dbReference>
<dbReference type="CDD" id="cd00093">
    <property type="entry name" value="HTH_XRE"/>
    <property type="match status" value="1"/>
</dbReference>
<dbReference type="OrthoDB" id="3458445at2"/>
<dbReference type="PROSITE" id="PS50943">
    <property type="entry name" value="HTH_CROC1"/>
    <property type="match status" value="1"/>
</dbReference>
<dbReference type="RefSeq" id="WP_088983555.1">
    <property type="nucleotide sequence ID" value="NZ_LT607413.1"/>
</dbReference>
<accession>A0A1C4Z2X3</accession>
<name>A0A1C4Z2X3_MICEC</name>
<evidence type="ECO:0000259" key="1">
    <source>
        <dbReference type="PROSITE" id="PS50943"/>
    </source>
</evidence>